<sequence length="291" mass="32829">MDLKRLHYFCTIADQGQISRAARVLHMAQPPLSQRLRELEEELGTPLFLRQGRELQLTDAGRLLYRRARDILRSVDATKEEVIRAATQAGPTLRIGLTPTSRALWLSRFETLRALFQDRQIGLVVGDSSYLEHLLETGQIDAAFMQPPLHPENFRIQRLASSPPVAVLPRRLHGTVPPRLTLADLAPHPLLLLRRSFGVSTYERLLRSFHELGLTPNVALYSSDVSLLLELMRRGFAGIAVVPESEAGDMGEDYWIRPLEADLPDYHLSLVCRSGEQDAALVERLLAFWAD</sequence>
<dbReference type="InterPro" id="IPR000847">
    <property type="entry name" value="LysR_HTH_N"/>
</dbReference>
<dbReference type="InterPro" id="IPR036388">
    <property type="entry name" value="WH-like_DNA-bd_sf"/>
</dbReference>
<comment type="similarity">
    <text evidence="1">Belongs to the LysR transcriptional regulatory family.</text>
</comment>
<dbReference type="GO" id="GO:0032993">
    <property type="term" value="C:protein-DNA complex"/>
    <property type="evidence" value="ECO:0007669"/>
    <property type="project" value="TreeGrafter"/>
</dbReference>
<name>A0A5C1E682_9RHOO</name>
<evidence type="ECO:0000256" key="3">
    <source>
        <dbReference type="ARBA" id="ARBA00023125"/>
    </source>
</evidence>
<dbReference type="EMBL" id="CP022579">
    <property type="protein sequence ID" value="QEL64175.1"/>
    <property type="molecule type" value="Genomic_DNA"/>
</dbReference>
<evidence type="ECO:0000259" key="5">
    <source>
        <dbReference type="PROSITE" id="PS50931"/>
    </source>
</evidence>
<dbReference type="FunFam" id="1.10.10.10:FF:000001">
    <property type="entry name" value="LysR family transcriptional regulator"/>
    <property type="match status" value="1"/>
</dbReference>
<dbReference type="InterPro" id="IPR036390">
    <property type="entry name" value="WH_DNA-bd_sf"/>
</dbReference>
<dbReference type="Pfam" id="PF00126">
    <property type="entry name" value="HTH_1"/>
    <property type="match status" value="1"/>
</dbReference>
<dbReference type="SUPFAM" id="SSF53850">
    <property type="entry name" value="Periplasmic binding protein-like II"/>
    <property type="match status" value="1"/>
</dbReference>
<dbReference type="Gene3D" id="3.40.190.290">
    <property type="match status" value="1"/>
</dbReference>
<evidence type="ECO:0000256" key="4">
    <source>
        <dbReference type="ARBA" id="ARBA00023163"/>
    </source>
</evidence>
<dbReference type="CDD" id="cd05466">
    <property type="entry name" value="PBP2_LTTR_substrate"/>
    <property type="match status" value="1"/>
</dbReference>
<dbReference type="Pfam" id="PF03466">
    <property type="entry name" value="LysR_substrate"/>
    <property type="match status" value="1"/>
</dbReference>
<dbReference type="Proteomes" id="UP000323671">
    <property type="component" value="Chromosome"/>
</dbReference>
<dbReference type="Gene3D" id="1.10.10.10">
    <property type="entry name" value="Winged helix-like DNA-binding domain superfamily/Winged helix DNA-binding domain"/>
    <property type="match status" value="1"/>
</dbReference>
<evidence type="ECO:0000313" key="7">
    <source>
        <dbReference type="Proteomes" id="UP000323671"/>
    </source>
</evidence>
<accession>A0A5C1E682</accession>
<dbReference type="GO" id="GO:0003700">
    <property type="term" value="F:DNA-binding transcription factor activity"/>
    <property type="evidence" value="ECO:0007669"/>
    <property type="project" value="InterPro"/>
</dbReference>
<protein>
    <recommendedName>
        <fullName evidence="5">HTH lysR-type domain-containing protein</fullName>
    </recommendedName>
</protein>
<dbReference type="PANTHER" id="PTHR30346:SF28">
    <property type="entry name" value="HTH-TYPE TRANSCRIPTIONAL REGULATOR CYNR"/>
    <property type="match status" value="1"/>
</dbReference>
<dbReference type="PANTHER" id="PTHR30346">
    <property type="entry name" value="TRANSCRIPTIONAL DUAL REGULATOR HCAR-RELATED"/>
    <property type="match status" value="1"/>
</dbReference>
<evidence type="ECO:0000256" key="1">
    <source>
        <dbReference type="ARBA" id="ARBA00009437"/>
    </source>
</evidence>
<dbReference type="KEGG" id="otr:OTERR_06990"/>
<dbReference type="InterPro" id="IPR005119">
    <property type="entry name" value="LysR_subst-bd"/>
</dbReference>
<dbReference type="RefSeq" id="WP_149424878.1">
    <property type="nucleotide sequence ID" value="NZ_CP022579.1"/>
</dbReference>
<evidence type="ECO:0000313" key="6">
    <source>
        <dbReference type="EMBL" id="QEL64175.1"/>
    </source>
</evidence>
<keyword evidence="7" id="KW-1185">Reference proteome</keyword>
<dbReference type="PROSITE" id="PS50931">
    <property type="entry name" value="HTH_LYSR"/>
    <property type="match status" value="1"/>
</dbReference>
<keyword evidence="4" id="KW-0804">Transcription</keyword>
<dbReference type="PRINTS" id="PR00039">
    <property type="entry name" value="HTHLYSR"/>
</dbReference>
<dbReference type="GO" id="GO:0003677">
    <property type="term" value="F:DNA binding"/>
    <property type="evidence" value="ECO:0007669"/>
    <property type="project" value="UniProtKB-KW"/>
</dbReference>
<feature type="domain" description="HTH lysR-type" evidence="5">
    <location>
        <begin position="1"/>
        <end position="58"/>
    </location>
</feature>
<evidence type="ECO:0000256" key="2">
    <source>
        <dbReference type="ARBA" id="ARBA00023015"/>
    </source>
</evidence>
<dbReference type="SUPFAM" id="SSF46785">
    <property type="entry name" value="Winged helix' DNA-binding domain"/>
    <property type="match status" value="1"/>
</dbReference>
<keyword evidence="3" id="KW-0238">DNA-binding</keyword>
<keyword evidence="2" id="KW-0805">Transcription regulation</keyword>
<organism evidence="6 7">
    <name type="scientific">Oryzomicrobium terrae</name>
    <dbReference type="NCBI Taxonomy" id="1735038"/>
    <lineage>
        <taxon>Bacteria</taxon>
        <taxon>Pseudomonadati</taxon>
        <taxon>Pseudomonadota</taxon>
        <taxon>Betaproteobacteria</taxon>
        <taxon>Rhodocyclales</taxon>
        <taxon>Rhodocyclaceae</taxon>
        <taxon>Oryzomicrobium</taxon>
    </lineage>
</organism>
<gene>
    <name evidence="6" type="ORF">OTERR_06990</name>
</gene>
<dbReference type="AlphaFoldDB" id="A0A5C1E682"/>
<proteinExistence type="inferred from homology"/>
<reference evidence="6 7" key="1">
    <citation type="submission" date="2017-07" db="EMBL/GenBank/DDBJ databases">
        <title>Complete genome sequence of Oryzomicrobium terrae TPP412.</title>
        <authorList>
            <person name="Chiu L.-W."/>
            <person name="Lo K.-J."/>
            <person name="Tsai Y.-M."/>
            <person name="Lin S.-S."/>
            <person name="Kuo C.-H."/>
            <person name="Liu C.-T."/>
        </authorList>
    </citation>
    <scope>NUCLEOTIDE SEQUENCE [LARGE SCALE GENOMIC DNA]</scope>
    <source>
        <strain evidence="6 7">TPP412</strain>
    </source>
</reference>